<name>A0AAJ2BTU4_9PSED</name>
<evidence type="ECO:0000313" key="3">
    <source>
        <dbReference type="EMBL" id="MDR6232838.1"/>
    </source>
</evidence>
<dbReference type="Gene3D" id="2.40.160.180">
    <property type="entry name" value="Carbohydrate-selective porin OprB"/>
    <property type="match status" value="1"/>
</dbReference>
<dbReference type="InterPro" id="IPR007049">
    <property type="entry name" value="Carb-sel_porin_OprB"/>
</dbReference>
<dbReference type="InterPro" id="IPR052932">
    <property type="entry name" value="OprB_Porin"/>
</dbReference>
<dbReference type="InterPro" id="IPR038673">
    <property type="entry name" value="OprB_sf"/>
</dbReference>
<evidence type="ECO:0000256" key="1">
    <source>
        <dbReference type="ARBA" id="ARBA00008769"/>
    </source>
</evidence>
<protein>
    <submittedName>
        <fullName evidence="3">Porin</fullName>
    </submittedName>
</protein>
<dbReference type="AlphaFoldDB" id="A0AAJ2BTU4"/>
<dbReference type="EMBL" id="JAVJAF010000001">
    <property type="protein sequence ID" value="MDR6232838.1"/>
    <property type="molecule type" value="Genomic_DNA"/>
</dbReference>
<keyword evidence="2" id="KW-0732">Signal</keyword>
<dbReference type="PANTHER" id="PTHR37944:SF1">
    <property type="entry name" value="PORIN B"/>
    <property type="match status" value="1"/>
</dbReference>
<proteinExistence type="inferred from homology"/>
<comment type="similarity">
    <text evidence="1 2">Belongs to the OprB family.</text>
</comment>
<sequence length="445" mass="49447">MKKRIAASGLAFWGAISVPVMAAEALAADSPWLTGDWAGKRNELSEQGFIFGLFYVNELAANVKGGYDQRTALVTSDQTTALFNYDLSKKMGVDGEFSLVLTNRNNHQLLSNTRLNDPRTGTLPNLSQEVWGFGSVTRLTRLTYKQNFFDKKLTVRVGKMTPTEEYFPSTCEFQSLVNCGTVPGISNIWYGWPISTWAISTTYHITPDWYIKVGAYQQSPLTTRNERRMSLSTRGSEGQIYPILLGWRPHWGERKLAGNYFIGAYYSNVDAPDVAAGAAGGMEASNPAAGFKSHHGKYAAWAFFEQQLTGPGGDSKQGLRVFVNAEINDKATSVLHYGYGAGLYYNGLFANRPDDMLGFASTAIKINKDWTRNRGLANQLAGVDNYDDPRYLPLGDTEVSTELFYRYQATPWLYLQPNIQYYIAPGGVDKVPDATVLGLRFNITF</sequence>
<feature type="chain" id="PRO_5042315320" evidence="2">
    <location>
        <begin position="23"/>
        <end position="445"/>
    </location>
</feature>
<dbReference type="PANTHER" id="PTHR37944">
    <property type="entry name" value="PORIN B"/>
    <property type="match status" value="1"/>
</dbReference>
<dbReference type="RefSeq" id="WP_309754924.1">
    <property type="nucleotide sequence ID" value="NZ_JAVJAF010000001.1"/>
</dbReference>
<dbReference type="Proteomes" id="UP001268036">
    <property type="component" value="Unassembled WGS sequence"/>
</dbReference>
<dbReference type="GO" id="GO:0015288">
    <property type="term" value="F:porin activity"/>
    <property type="evidence" value="ECO:0007669"/>
    <property type="project" value="InterPro"/>
</dbReference>
<feature type="signal peptide" evidence="2">
    <location>
        <begin position="1"/>
        <end position="22"/>
    </location>
</feature>
<organism evidence="3 4">
    <name type="scientific">Pseudomonas oryzihabitans</name>
    <dbReference type="NCBI Taxonomy" id="47885"/>
    <lineage>
        <taxon>Bacteria</taxon>
        <taxon>Pseudomonadati</taxon>
        <taxon>Pseudomonadota</taxon>
        <taxon>Gammaproteobacteria</taxon>
        <taxon>Pseudomonadales</taxon>
        <taxon>Pseudomonadaceae</taxon>
        <taxon>Pseudomonas</taxon>
    </lineage>
</organism>
<evidence type="ECO:0000313" key="4">
    <source>
        <dbReference type="Proteomes" id="UP001268036"/>
    </source>
</evidence>
<comment type="caution">
    <text evidence="3">The sequence shown here is derived from an EMBL/GenBank/DDBJ whole genome shotgun (WGS) entry which is preliminary data.</text>
</comment>
<evidence type="ECO:0000256" key="2">
    <source>
        <dbReference type="RuleBase" id="RU363072"/>
    </source>
</evidence>
<dbReference type="GO" id="GO:0016020">
    <property type="term" value="C:membrane"/>
    <property type="evidence" value="ECO:0007669"/>
    <property type="project" value="InterPro"/>
</dbReference>
<accession>A0AAJ2BTU4</accession>
<dbReference type="Pfam" id="PF04966">
    <property type="entry name" value="OprB"/>
    <property type="match status" value="1"/>
</dbReference>
<reference evidence="3" key="1">
    <citation type="submission" date="2023-08" db="EMBL/GenBank/DDBJ databases">
        <title>Functional and genomic diversity of the sorghum phyllosphere microbiome.</title>
        <authorList>
            <person name="Shade A."/>
        </authorList>
    </citation>
    <scope>NUCLEOTIDE SEQUENCE</scope>
    <source>
        <strain evidence="3">SORGH_AS_0201</strain>
    </source>
</reference>
<dbReference type="GO" id="GO:0008643">
    <property type="term" value="P:carbohydrate transport"/>
    <property type="evidence" value="ECO:0007669"/>
    <property type="project" value="InterPro"/>
</dbReference>
<gene>
    <name evidence="3" type="ORF">QE440_000579</name>
</gene>